<dbReference type="InterPro" id="IPR036691">
    <property type="entry name" value="Endo/exonu/phosph_ase_sf"/>
</dbReference>
<comment type="caution">
    <text evidence="3">The sequence shown here is derived from an EMBL/GenBank/DDBJ whole genome shotgun (WGS) entry which is preliminary data.</text>
</comment>
<name>A0A7W8K222_9DEIO</name>
<dbReference type="EMBL" id="JACHFL010000023">
    <property type="protein sequence ID" value="MBB5365844.1"/>
    <property type="molecule type" value="Genomic_DNA"/>
</dbReference>
<dbReference type="PANTHER" id="PTHR42834">
    <property type="entry name" value="ENDONUCLEASE/EXONUCLEASE/PHOSPHATASE FAMILY PROTEIN (AFU_ORTHOLOGUE AFUA_3G09210)"/>
    <property type="match status" value="1"/>
</dbReference>
<dbReference type="AlphaFoldDB" id="A0A7W8K222"/>
<dbReference type="CDD" id="cd10283">
    <property type="entry name" value="MnuA_DNase1-like"/>
    <property type="match status" value="1"/>
</dbReference>
<evidence type="ECO:0000256" key="1">
    <source>
        <dbReference type="SAM" id="SignalP"/>
    </source>
</evidence>
<evidence type="ECO:0000313" key="3">
    <source>
        <dbReference type="EMBL" id="MBB5365844.1"/>
    </source>
</evidence>
<protein>
    <recommendedName>
        <fullName evidence="2">LTD domain-containing protein</fullName>
    </recommendedName>
</protein>
<feature type="chain" id="PRO_5031305773" description="LTD domain-containing protein" evidence="1">
    <location>
        <begin position="20"/>
        <end position="916"/>
    </location>
</feature>
<dbReference type="Pfam" id="PF00932">
    <property type="entry name" value="LTD"/>
    <property type="match status" value="1"/>
</dbReference>
<feature type="domain" description="LTD" evidence="2">
    <location>
        <begin position="742"/>
        <end position="860"/>
    </location>
</feature>
<feature type="signal peptide" evidence="1">
    <location>
        <begin position="1"/>
        <end position="19"/>
    </location>
</feature>
<dbReference type="Pfam" id="PF03372">
    <property type="entry name" value="Exo_endo_phos"/>
    <property type="match status" value="1"/>
</dbReference>
<sequence length="916" mass="95615">MTLSTAPKRLLLAGLLALAACGQAPQSAAPATTTSLGTQSLRAADTGPLTRIGAVQGETPSGDAPSPLLGQRVTVEGVVTGLRTSYVSATRSAEVDGFFMQEHKRDINRNGLASDGIFVFCGSACPTVTPGDLVRVSGAVAEQFKATQISADGLTKLESGVALPPAVQVKLPLPVSERERYEGMRIGTKGVVTNNFTLGRGASFDIADDRIFTYTQINRPSAQGLAAYQAAVAERVLRIDDSSRWQNPDPVIFARAGQPLSAGNTLRGGDRVVVTGVLTFGNDGWTGSGSEDVYRLQAASATVAGPARPKTPTGVGGRLRVGSMNVLNYFTTLDGPNTGCTPGGSSSDARGANNCDEFLRQRDKIVAAITKLDADVLGLLEIQNDFEKGSRSSIANLVSALNTATAPGTYAAINPGENVGTDAITVAMIYKPASVTPVGHLAVLDNGFDPSYQDNRNRPTLAHTFQSKANGGRVTAVVAHLKSKGSACAGDPDLNDGQGNCNLTRTNAAQLIARWLGTNPTGVQEEDRLLLGDFNAYRMEDPLQALERAGYINLFDSSSYSYQFDGQWGSLDHALASTSLERQVVGETKWHINADEPTVLDYNTEFKSAAQLANFYAADPYRSSDHDPVLVGLNLRAQTPLPASAPIVRLNLSPDTAALTATVGGNPVRQSFVANGVNVPDALTVSVTPREGAPALATAPTTATSGEPFAVAVSAPQGTAPGIYTYEVKTMAGQASDTSILTVTVQAPPAPGTADLYFSEYVEGSSNNKALEIYNPTAQAVDLSAYSVELYSNGSATAGNKAVLSGSLAAGGTLVLVNSQASAALKERGQMTSAVTNFNGDDALLLKKNGEVIDSFGQVGFDPGTQWGTSPTATLDSTLRRKASVTTGDRNGLDAFDPAAEWDGFPQDTFDGLGTR</sequence>
<keyword evidence="4" id="KW-1185">Reference proteome</keyword>
<dbReference type="NCBIfam" id="NF033681">
    <property type="entry name" value="ExeM_NucH_DNase"/>
    <property type="match status" value="1"/>
</dbReference>
<keyword evidence="1" id="KW-0732">Signal</keyword>
<dbReference type="CDD" id="cd04486">
    <property type="entry name" value="YhcR_OBF_like"/>
    <property type="match status" value="1"/>
</dbReference>
<gene>
    <name evidence="3" type="ORF">HNQ08_004970</name>
</gene>
<dbReference type="SUPFAM" id="SSF56219">
    <property type="entry name" value="DNase I-like"/>
    <property type="match status" value="1"/>
</dbReference>
<proteinExistence type="predicted"/>
<accession>A0A7W8K222</accession>
<dbReference type="GO" id="GO:0003824">
    <property type="term" value="F:catalytic activity"/>
    <property type="evidence" value="ECO:0007669"/>
    <property type="project" value="InterPro"/>
</dbReference>
<evidence type="ECO:0000313" key="4">
    <source>
        <dbReference type="Proteomes" id="UP000552709"/>
    </source>
</evidence>
<dbReference type="Proteomes" id="UP000552709">
    <property type="component" value="Unassembled WGS sequence"/>
</dbReference>
<organism evidence="3 4">
    <name type="scientific">Deinococcus humi</name>
    <dbReference type="NCBI Taxonomy" id="662880"/>
    <lineage>
        <taxon>Bacteria</taxon>
        <taxon>Thermotogati</taxon>
        <taxon>Deinococcota</taxon>
        <taxon>Deinococci</taxon>
        <taxon>Deinococcales</taxon>
        <taxon>Deinococcaceae</taxon>
        <taxon>Deinococcus</taxon>
    </lineage>
</organism>
<dbReference type="InterPro" id="IPR001322">
    <property type="entry name" value="Lamin_tail_dom"/>
</dbReference>
<dbReference type="PANTHER" id="PTHR42834:SF1">
    <property type="entry name" value="ENDONUCLEASE_EXONUCLEASE_PHOSPHATASE FAMILY PROTEIN (AFU_ORTHOLOGUE AFUA_3G09210)"/>
    <property type="match status" value="1"/>
</dbReference>
<dbReference type="FunFam" id="3.60.10.10:FF:000072">
    <property type="entry name" value="Extracellular nuclease"/>
    <property type="match status" value="1"/>
</dbReference>
<dbReference type="PROSITE" id="PS51841">
    <property type="entry name" value="LTD"/>
    <property type="match status" value="1"/>
</dbReference>
<dbReference type="RefSeq" id="WP_221284453.1">
    <property type="nucleotide sequence ID" value="NZ_JACHFL010000023.1"/>
</dbReference>
<dbReference type="Gene3D" id="3.60.10.10">
    <property type="entry name" value="Endonuclease/exonuclease/phosphatase"/>
    <property type="match status" value="1"/>
</dbReference>
<reference evidence="3 4" key="1">
    <citation type="submission" date="2020-08" db="EMBL/GenBank/DDBJ databases">
        <title>Genomic Encyclopedia of Type Strains, Phase IV (KMG-IV): sequencing the most valuable type-strain genomes for metagenomic binning, comparative biology and taxonomic classification.</title>
        <authorList>
            <person name="Goeker M."/>
        </authorList>
    </citation>
    <scope>NUCLEOTIDE SEQUENCE [LARGE SCALE GENOMIC DNA]</scope>
    <source>
        <strain evidence="3 4">DSM 27939</strain>
    </source>
</reference>
<dbReference type="InterPro" id="IPR005135">
    <property type="entry name" value="Endo/exonuclease/phosphatase"/>
</dbReference>
<evidence type="ECO:0000259" key="2">
    <source>
        <dbReference type="PROSITE" id="PS51841"/>
    </source>
</evidence>
<dbReference type="InterPro" id="IPR047971">
    <property type="entry name" value="ExeM-like"/>
</dbReference>